<evidence type="ECO:0000313" key="2">
    <source>
        <dbReference type="Proteomes" id="UP000823660"/>
    </source>
</evidence>
<reference evidence="1" key="1">
    <citation type="submission" date="2020-10" db="EMBL/GenBank/DDBJ databases">
        <authorList>
            <person name="Gilroy R."/>
        </authorList>
    </citation>
    <scope>NUCLEOTIDE SEQUENCE</scope>
    <source>
        <strain evidence="1">B1-15692</strain>
    </source>
</reference>
<dbReference type="Proteomes" id="UP000823660">
    <property type="component" value="Unassembled WGS sequence"/>
</dbReference>
<name>A0A9D9NBU6_9BACT</name>
<dbReference type="EMBL" id="JADIMH010000068">
    <property type="protein sequence ID" value="MBO8468047.1"/>
    <property type="molecule type" value="Genomic_DNA"/>
</dbReference>
<gene>
    <name evidence="1" type="ORF">IAB99_09890</name>
</gene>
<organism evidence="1 2">
    <name type="scientific">Candidatus Cryptobacteroides faecipullorum</name>
    <dbReference type="NCBI Taxonomy" id="2840764"/>
    <lineage>
        <taxon>Bacteria</taxon>
        <taxon>Pseudomonadati</taxon>
        <taxon>Bacteroidota</taxon>
        <taxon>Bacteroidia</taxon>
        <taxon>Bacteroidales</taxon>
        <taxon>Candidatus Cryptobacteroides</taxon>
    </lineage>
</organism>
<proteinExistence type="predicted"/>
<dbReference type="InterPro" id="IPR025049">
    <property type="entry name" value="Mfa-like_1"/>
</dbReference>
<accession>A0A9D9NBU6</accession>
<evidence type="ECO:0000313" key="1">
    <source>
        <dbReference type="EMBL" id="MBO8468047.1"/>
    </source>
</evidence>
<dbReference type="AlphaFoldDB" id="A0A9D9NBU6"/>
<dbReference type="Pfam" id="PF13149">
    <property type="entry name" value="Mfa_like_1"/>
    <property type="match status" value="1"/>
</dbReference>
<sequence>MYGQANNGNEVERTDQTIPLFFTHLLSKVTVILKTGAGLVDADLDGAKVELLGVKPTTTITMASGTIGVAAGTETDIHVFTATSSALSGSAIVVPQQLPVQFVRVSLADGGVLTGTLNDNTQPDLVTGNAYAYTITVNLTALNISAFITGWDEYNYDGTASMR</sequence>
<protein>
    <submittedName>
        <fullName evidence="1">Fimbrillin family protein</fullName>
    </submittedName>
</protein>
<comment type="caution">
    <text evidence="1">The sequence shown here is derived from an EMBL/GenBank/DDBJ whole genome shotgun (WGS) entry which is preliminary data.</text>
</comment>
<reference evidence="1" key="2">
    <citation type="journal article" date="2021" name="PeerJ">
        <title>Extensive microbial diversity within the chicken gut microbiome revealed by metagenomics and culture.</title>
        <authorList>
            <person name="Gilroy R."/>
            <person name="Ravi A."/>
            <person name="Getino M."/>
            <person name="Pursley I."/>
            <person name="Horton D.L."/>
            <person name="Alikhan N.F."/>
            <person name="Baker D."/>
            <person name="Gharbi K."/>
            <person name="Hall N."/>
            <person name="Watson M."/>
            <person name="Adriaenssens E.M."/>
            <person name="Foster-Nyarko E."/>
            <person name="Jarju S."/>
            <person name="Secka A."/>
            <person name="Antonio M."/>
            <person name="Oren A."/>
            <person name="Chaudhuri R.R."/>
            <person name="La Ragione R."/>
            <person name="Hildebrand F."/>
            <person name="Pallen M.J."/>
        </authorList>
    </citation>
    <scope>NUCLEOTIDE SEQUENCE</scope>
    <source>
        <strain evidence="1">B1-15692</strain>
    </source>
</reference>
<dbReference type="Gene3D" id="2.60.40.2630">
    <property type="match status" value="1"/>
</dbReference>
<dbReference type="CDD" id="cd13121">
    <property type="entry name" value="BF2867_like_C"/>
    <property type="match status" value="1"/>
</dbReference>